<evidence type="ECO:0000313" key="2">
    <source>
        <dbReference type="EMBL" id="VDM22806.1"/>
    </source>
</evidence>
<sequence>MMMHAMQSYEVYGKQKSGEEYNSVDDKSYLSNGSGNYLQDLATFTDRTSQSLGPDYTVYIFQAIRDPDKKRIQICQTISKLERTYIQVIHDQKQIYGFYVPWGS</sequence>
<gene>
    <name evidence="2" type="ORF">WBA_LOCUS12668</name>
    <name evidence="1" type="ORF">WUBG_09944</name>
</gene>
<evidence type="ECO:0000313" key="3">
    <source>
        <dbReference type="Proteomes" id="UP000004810"/>
    </source>
</evidence>
<name>J9EVA6_WUCBA</name>
<reference evidence="2 4" key="3">
    <citation type="submission" date="2018-11" db="EMBL/GenBank/DDBJ databases">
        <authorList>
            <consortium name="Pathogen Informatics"/>
        </authorList>
    </citation>
    <scope>NUCLEOTIDE SEQUENCE [LARGE SCALE GENOMIC DNA]</scope>
</reference>
<evidence type="ECO:0000313" key="1">
    <source>
        <dbReference type="EMBL" id="EJW79154.1"/>
    </source>
</evidence>
<evidence type="ECO:0000313" key="4">
    <source>
        <dbReference type="Proteomes" id="UP000270924"/>
    </source>
</evidence>
<protein>
    <submittedName>
        <fullName evidence="1">Uncharacterized protein</fullName>
    </submittedName>
</protein>
<dbReference type="EMBL" id="ADBV01005786">
    <property type="protein sequence ID" value="EJW79154.1"/>
    <property type="molecule type" value="Genomic_DNA"/>
</dbReference>
<keyword evidence="4" id="KW-1185">Reference proteome</keyword>
<dbReference type="Proteomes" id="UP000270924">
    <property type="component" value="Unassembled WGS sequence"/>
</dbReference>
<accession>J9EVA6</accession>
<dbReference type="AlphaFoldDB" id="J9EVA6"/>
<proteinExistence type="predicted"/>
<reference evidence="3" key="2">
    <citation type="submission" date="2012-08" db="EMBL/GenBank/DDBJ databases">
        <title>The Genome Sequence of Wuchereria bancrofti.</title>
        <authorList>
            <person name="Nutman T.B."/>
            <person name="Fink D.L."/>
            <person name="Russ C."/>
            <person name="Young S."/>
            <person name="Zeng Q."/>
            <person name="Koehrsen M."/>
            <person name="Alvarado L."/>
            <person name="Berlin A."/>
            <person name="Chapman S.B."/>
            <person name="Chen Z."/>
            <person name="Freedman E."/>
            <person name="Gellesch M."/>
            <person name="Goldberg J."/>
            <person name="Griggs A."/>
            <person name="Gujja S."/>
            <person name="Heilman E.R."/>
            <person name="Heiman D."/>
            <person name="Hepburn T."/>
            <person name="Howarth C."/>
            <person name="Jen D."/>
            <person name="Larson L."/>
            <person name="Lewis B."/>
            <person name="Mehta T."/>
            <person name="Park D."/>
            <person name="Pearson M."/>
            <person name="Roberts A."/>
            <person name="Saif S."/>
            <person name="Shea T."/>
            <person name="Shenoy N."/>
            <person name="Sisk P."/>
            <person name="Stolte C."/>
            <person name="Sykes S."/>
            <person name="Walk T."/>
            <person name="White J."/>
            <person name="Yandava C."/>
            <person name="Haas B."/>
            <person name="Henn M.R."/>
            <person name="Nusbaum C."/>
            <person name="Birren B."/>
        </authorList>
    </citation>
    <scope>NUCLEOTIDE SEQUENCE [LARGE SCALE GENOMIC DNA]</scope>
    <source>
        <strain evidence="3">NA</strain>
    </source>
</reference>
<dbReference type="EMBL" id="UYWW01012999">
    <property type="protein sequence ID" value="VDM22806.1"/>
    <property type="molecule type" value="Genomic_DNA"/>
</dbReference>
<reference evidence="1" key="1">
    <citation type="submission" date="2012-08" db="EMBL/GenBank/DDBJ databases">
        <title>The Genome Sequence of Wuchereria bancrofti.</title>
        <authorList>
            <consortium name="The Broad Institute Genome Sequencing Platform"/>
            <consortium name="Broad Institute Genome Sequencing Center for Infectious Disease"/>
            <person name="Nutman T.B."/>
            <person name="Fink D.L."/>
            <person name="Russ C."/>
            <person name="Young S."/>
            <person name="Zeng Q."/>
            <person name="Koehrsen M."/>
            <person name="Alvarado L."/>
            <person name="Berlin A."/>
            <person name="Borenstein D."/>
            <person name="Chapman S.B."/>
            <person name="Chen Z."/>
            <person name="Engels R."/>
            <person name="Freedman E."/>
            <person name="Gellesch M."/>
            <person name="Goldberg J."/>
            <person name="Griggs A."/>
            <person name="Gujja S."/>
            <person name="Heilman E.R."/>
            <person name="Heiman D."/>
            <person name="Hepburn T."/>
            <person name="Howarth C."/>
            <person name="Jen D."/>
            <person name="Larson L."/>
            <person name="Lewis B."/>
            <person name="Mehta T."/>
            <person name="Park D."/>
            <person name="Pearson M."/>
            <person name="Richards J."/>
            <person name="Roberts A."/>
            <person name="Saif S."/>
            <person name="Shea T."/>
            <person name="Shenoy N."/>
            <person name="Sisk P."/>
            <person name="Stolte C."/>
            <person name="Sykes S."/>
            <person name="Walk T."/>
            <person name="White J."/>
            <person name="Yandava C."/>
            <person name="Haas B."/>
            <person name="Henn M.R."/>
            <person name="Nusbaum C."/>
            <person name="Birren B."/>
        </authorList>
    </citation>
    <scope>NUCLEOTIDE SEQUENCE</scope>
</reference>
<dbReference type="InParanoid" id="J9EVA6"/>
<dbReference type="Proteomes" id="UP000004810">
    <property type="component" value="Unassembled WGS sequence"/>
</dbReference>
<organism evidence="1 3">
    <name type="scientific">Wuchereria bancrofti</name>
    <dbReference type="NCBI Taxonomy" id="6293"/>
    <lineage>
        <taxon>Eukaryota</taxon>
        <taxon>Metazoa</taxon>
        <taxon>Ecdysozoa</taxon>
        <taxon>Nematoda</taxon>
        <taxon>Chromadorea</taxon>
        <taxon>Rhabditida</taxon>
        <taxon>Spirurina</taxon>
        <taxon>Spiruromorpha</taxon>
        <taxon>Filarioidea</taxon>
        <taxon>Onchocercidae</taxon>
        <taxon>Wuchereria</taxon>
    </lineage>
</organism>